<sequence>MTPGPAPAVDVETAPGGGSVRAAGRPPGPTTGPGAGGAARGGAGPAKGIVRDSWSPYTGTPECDPEEISAVTRHPTPDPPRQCDRAPGASVQTSFPFVEGPFSPQHTASVWIGPRADDAEGGEGQTSHAFASQWAEGEIEGQTSHAITRAERRDPRTTPSRMGKTRRKCNESYLELEAFRNERGNCNVPKSRGQLGRWVHNQRQNRKNDNLSEECIHKLDGLGFNWGTTRGPQGPPRPWDERLEEL</sequence>
<protein>
    <recommendedName>
        <fullName evidence="2">Helicase-associated domain-containing protein</fullName>
    </recommendedName>
</protein>
<dbReference type="Gene3D" id="6.10.140.530">
    <property type="match status" value="1"/>
</dbReference>
<feature type="region of interest" description="Disordered" evidence="1">
    <location>
        <begin position="222"/>
        <end position="246"/>
    </location>
</feature>
<comment type="caution">
    <text evidence="3">The sequence shown here is derived from an EMBL/GenBank/DDBJ whole genome shotgun (WGS) entry which is preliminary data.</text>
</comment>
<gene>
    <name evidence="3" type="ORF">THAOC_24207</name>
</gene>
<name>K0RSF8_THAOC</name>
<evidence type="ECO:0000256" key="1">
    <source>
        <dbReference type="SAM" id="MobiDB-lite"/>
    </source>
</evidence>
<dbReference type="Proteomes" id="UP000266841">
    <property type="component" value="Unassembled WGS sequence"/>
</dbReference>
<reference evidence="3 4" key="1">
    <citation type="journal article" date="2012" name="Genome Biol.">
        <title>Genome and low-iron response of an oceanic diatom adapted to chronic iron limitation.</title>
        <authorList>
            <person name="Lommer M."/>
            <person name="Specht M."/>
            <person name="Roy A.S."/>
            <person name="Kraemer L."/>
            <person name="Andreson R."/>
            <person name="Gutowska M.A."/>
            <person name="Wolf J."/>
            <person name="Bergner S.V."/>
            <person name="Schilhabel M.B."/>
            <person name="Klostermeier U.C."/>
            <person name="Beiko R.G."/>
            <person name="Rosenstiel P."/>
            <person name="Hippler M."/>
            <person name="Laroche J."/>
        </authorList>
    </citation>
    <scope>NUCLEOTIDE SEQUENCE [LARGE SCALE GENOMIC DNA]</scope>
    <source>
        <strain evidence="3 4">CCMP1005</strain>
    </source>
</reference>
<dbReference type="Pfam" id="PF03457">
    <property type="entry name" value="HA"/>
    <property type="match status" value="1"/>
</dbReference>
<evidence type="ECO:0000313" key="4">
    <source>
        <dbReference type="Proteomes" id="UP000266841"/>
    </source>
</evidence>
<dbReference type="EMBL" id="AGNL01032709">
    <property type="protein sequence ID" value="EJK55985.1"/>
    <property type="molecule type" value="Genomic_DNA"/>
</dbReference>
<dbReference type="PANTHER" id="PTHR33418:SF1">
    <property type="entry name" value="HELICASE-ASSOCIATED DOMAIN-CONTAINING PROTEIN"/>
    <property type="match status" value="1"/>
</dbReference>
<feature type="non-terminal residue" evidence="3">
    <location>
        <position position="246"/>
    </location>
</feature>
<feature type="compositionally biased region" description="Gly residues" evidence="1">
    <location>
        <begin position="31"/>
        <end position="45"/>
    </location>
</feature>
<dbReference type="AlphaFoldDB" id="K0RSF8"/>
<organism evidence="3 4">
    <name type="scientific">Thalassiosira oceanica</name>
    <name type="common">Marine diatom</name>
    <dbReference type="NCBI Taxonomy" id="159749"/>
    <lineage>
        <taxon>Eukaryota</taxon>
        <taxon>Sar</taxon>
        <taxon>Stramenopiles</taxon>
        <taxon>Ochrophyta</taxon>
        <taxon>Bacillariophyta</taxon>
        <taxon>Coscinodiscophyceae</taxon>
        <taxon>Thalassiosirophycidae</taxon>
        <taxon>Thalassiosirales</taxon>
        <taxon>Thalassiosiraceae</taxon>
        <taxon>Thalassiosira</taxon>
    </lineage>
</organism>
<accession>K0RSF8</accession>
<keyword evidence="4" id="KW-1185">Reference proteome</keyword>
<feature type="domain" description="Helicase-associated" evidence="2">
    <location>
        <begin position="170"/>
        <end position="224"/>
    </location>
</feature>
<dbReference type="PANTHER" id="PTHR33418">
    <property type="entry name" value="HELICASE-ASSOCIATED"/>
    <property type="match status" value="1"/>
</dbReference>
<evidence type="ECO:0000313" key="3">
    <source>
        <dbReference type="EMBL" id="EJK55985.1"/>
    </source>
</evidence>
<evidence type="ECO:0000259" key="2">
    <source>
        <dbReference type="Pfam" id="PF03457"/>
    </source>
</evidence>
<dbReference type="InterPro" id="IPR005114">
    <property type="entry name" value="Helicase_assoc"/>
</dbReference>
<dbReference type="OrthoDB" id="43507at2759"/>
<proteinExistence type="predicted"/>
<feature type="region of interest" description="Disordered" evidence="1">
    <location>
        <begin position="1"/>
        <end position="167"/>
    </location>
</feature>